<dbReference type="Proteomes" id="UP000028828">
    <property type="component" value="Unassembled WGS sequence"/>
</dbReference>
<dbReference type="EMBL" id="AEYI02001602">
    <property type="protein sequence ID" value="KFG35373.1"/>
    <property type="molecule type" value="Genomic_DNA"/>
</dbReference>
<sequence length="97" mass="10769">MCIVIHSLCFGTVFVSGRVPESFRLSEGEVFLACPKLQSCVRWGLVYCFFSLAESPDLPLARLQCAVSRQTPSISQATERGRGLEASCEMLTLSRRH</sequence>
<dbReference type="AlphaFoldDB" id="A0A086JTA5"/>
<comment type="caution">
    <text evidence="1">The sequence shown here is derived from an EMBL/GenBank/DDBJ whole genome shotgun (WGS) entry which is preliminary data.</text>
</comment>
<protein>
    <submittedName>
        <fullName evidence="1">Uncharacterized protein</fullName>
    </submittedName>
</protein>
<evidence type="ECO:0000313" key="2">
    <source>
        <dbReference type="Proteomes" id="UP000028828"/>
    </source>
</evidence>
<evidence type="ECO:0000313" key="1">
    <source>
        <dbReference type="EMBL" id="KFG35373.1"/>
    </source>
</evidence>
<dbReference type="VEuPathDB" id="ToxoDB:TGP89_294705"/>
<accession>A0A086JTA5</accession>
<reference evidence="1 2" key="1">
    <citation type="submission" date="2014-03" db="EMBL/GenBank/DDBJ databases">
        <authorList>
            <person name="Sibley D."/>
            <person name="Venepally P."/>
            <person name="Karamycheva S."/>
            <person name="Hadjithomas M."/>
            <person name="Khan A."/>
            <person name="Brunk B."/>
            <person name="Roos D."/>
            <person name="Caler E."/>
            <person name="Lorenzi H."/>
        </authorList>
    </citation>
    <scope>NUCLEOTIDE SEQUENCE [LARGE SCALE GENOMIC DNA]</scope>
    <source>
        <strain evidence="2">p89</strain>
    </source>
</reference>
<name>A0A086JTA5_TOXGO</name>
<gene>
    <name evidence="1" type="ORF">TGP89_294705</name>
</gene>
<proteinExistence type="predicted"/>
<organism evidence="1 2">
    <name type="scientific">Toxoplasma gondii p89</name>
    <dbReference type="NCBI Taxonomy" id="943119"/>
    <lineage>
        <taxon>Eukaryota</taxon>
        <taxon>Sar</taxon>
        <taxon>Alveolata</taxon>
        <taxon>Apicomplexa</taxon>
        <taxon>Conoidasida</taxon>
        <taxon>Coccidia</taxon>
        <taxon>Eucoccidiorida</taxon>
        <taxon>Eimeriorina</taxon>
        <taxon>Sarcocystidae</taxon>
        <taxon>Toxoplasma</taxon>
    </lineage>
</organism>